<dbReference type="SUPFAM" id="SSF48726">
    <property type="entry name" value="Immunoglobulin"/>
    <property type="match status" value="3"/>
</dbReference>
<dbReference type="InterPro" id="IPR036179">
    <property type="entry name" value="Ig-like_dom_sf"/>
</dbReference>
<dbReference type="GO" id="GO:0007160">
    <property type="term" value="P:cell-matrix adhesion"/>
    <property type="evidence" value="ECO:0007669"/>
    <property type="project" value="TreeGrafter"/>
</dbReference>
<dbReference type="PROSITE" id="PS50835">
    <property type="entry name" value="IG_LIKE"/>
    <property type="match status" value="2"/>
</dbReference>
<evidence type="ECO:0000313" key="4">
    <source>
        <dbReference type="Proteomes" id="UP000886700"/>
    </source>
</evidence>
<dbReference type="GeneID" id="101832283"/>
<proteinExistence type="predicted"/>
<keyword evidence="4" id="KW-1185">Reference proteome</keyword>
<accession>A0A3Q0CXY8</accession>
<feature type="region of interest" description="Disordered" evidence="1">
    <location>
        <begin position="405"/>
        <end position="425"/>
    </location>
</feature>
<dbReference type="RefSeq" id="XP_021085573.1">
    <property type="nucleotide sequence ID" value="XM_021229914.2"/>
</dbReference>
<keyword evidence="2" id="KW-0812">Transmembrane</keyword>
<dbReference type="GO" id="GO:0006954">
    <property type="term" value="P:inflammatory response"/>
    <property type="evidence" value="ECO:0007669"/>
    <property type="project" value="TreeGrafter"/>
</dbReference>
<evidence type="ECO:0000313" key="5">
    <source>
        <dbReference type="RefSeq" id="XP_021085573.1"/>
    </source>
</evidence>
<organism evidence="4 5">
    <name type="scientific">Mesocricetus auratus</name>
    <name type="common">Golden hamster</name>
    <dbReference type="NCBI Taxonomy" id="10036"/>
    <lineage>
        <taxon>Eukaryota</taxon>
        <taxon>Metazoa</taxon>
        <taxon>Chordata</taxon>
        <taxon>Craniata</taxon>
        <taxon>Vertebrata</taxon>
        <taxon>Euteleostomi</taxon>
        <taxon>Mammalia</taxon>
        <taxon>Eutheria</taxon>
        <taxon>Euarchontoglires</taxon>
        <taxon>Glires</taxon>
        <taxon>Rodentia</taxon>
        <taxon>Myomorpha</taxon>
        <taxon>Muroidea</taxon>
        <taxon>Cricetidae</taxon>
        <taxon>Cricetinae</taxon>
        <taxon>Mesocricetus</taxon>
    </lineage>
</organism>
<dbReference type="CTD" id="10225"/>
<dbReference type="Proteomes" id="UP000886700">
    <property type="component" value="Unplaced"/>
</dbReference>
<dbReference type="AlphaFoldDB" id="A0A3Q0CXY8"/>
<gene>
    <name evidence="5" type="primary">Cd96</name>
</gene>
<keyword evidence="2" id="KW-1133">Transmembrane helix</keyword>
<protein>
    <submittedName>
        <fullName evidence="5">T-cell surface protein tactile isoform X1</fullName>
    </submittedName>
</protein>
<sequence>MGRKWTYCAVYSIIQIQFFRGVWEEIFKAGEAIYAPPGSDVNLTCRTKEKDFLVQMQWSKVTDTIDLIVVYHPQYGFHCAPRHTCESQVASIETGKNVTKWTLHLRNVSTTFSGKYECSFTVYPGGIQTTVHSLIVAPVIQEERNHTIETETNQTLEIPCFQNTSSEISPGFTFEWLVKKDGVQEVLFPHNDHISNSTSFKGRVKLGADSGLHLSPVQIQDDGKTFSCRLTVNPLKIWKTSTTVKVFAKPEILLIVENSTMDGLGQRAFTCLLKNVFPRANITWLIDGKFLQGDEEGIFITNDEENDRNGFQELKSVLTRTHGNRPAHSNNVTIQCKALSPGPRNKMWSTSSQAITLSLDSVTVPMEYLSSVTGSTLGTQTFPDGSVSPTTGFPVMSSMAIVDGDVTTPDATPQGSNSSTTTQGFNYSQISSETDAKNAVSLIPSERHTLAPSEASLAPHDVITSTTKEFPDVPTTARGTIENEHSHITNITISKPRDGMSWPVVVAALLSFCTILFGLGVRKWCQYQKEIMERPPPFKPPPPPIKYTCIQEPPGCDLPCREMEAL</sequence>
<feature type="domain" description="Ig-like" evidence="3">
    <location>
        <begin position="250"/>
        <end position="356"/>
    </location>
</feature>
<feature type="compositionally biased region" description="Polar residues" evidence="1">
    <location>
        <begin position="409"/>
        <end position="425"/>
    </location>
</feature>
<evidence type="ECO:0000256" key="1">
    <source>
        <dbReference type="SAM" id="MobiDB-lite"/>
    </source>
</evidence>
<evidence type="ECO:0000259" key="3">
    <source>
        <dbReference type="PROSITE" id="PS50835"/>
    </source>
</evidence>
<dbReference type="KEGG" id="maua:101832283"/>
<reference evidence="5" key="1">
    <citation type="submission" date="2025-08" db="UniProtKB">
        <authorList>
            <consortium name="RefSeq"/>
        </authorList>
    </citation>
    <scope>IDENTIFICATION</scope>
    <source>
        <tissue evidence="5">Liver</tissue>
    </source>
</reference>
<dbReference type="InterPro" id="IPR013783">
    <property type="entry name" value="Ig-like_fold"/>
</dbReference>
<dbReference type="PANTHER" id="PTHR15317">
    <property type="entry name" value="T-CELL SURFACE PROTEIN TACTILE"/>
    <property type="match status" value="1"/>
</dbReference>
<dbReference type="InterPro" id="IPR003599">
    <property type="entry name" value="Ig_sub"/>
</dbReference>
<dbReference type="Gene3D" id="2.60.40.10">
    <property type="entry name" value="Immunoglobulins"/>
    <property type="match status" value="3"/>
</dbReference>
<dbReference type="InterPro" id="IPR042381">
    <property type="entry name" value="CD96"/>
</dbReference>
<evidence type="ECO:0000256" key="2">
    <source>
        <dbReference type="SAM" id="Phobius"/>
    </source>
</evidence>
<dbReference type="InterPro" id="IPR007110">
    <property type="entry name" value="Ig-like_dom"/>
</dbReference>
<feature type="transmembrane region" description="Helical" evidence="2">
    <location>
        <begin position="500"/>
        <end position="521"/>
    </location>
</feature>
<name>A0A3Q0CXY8_MESAU</name>
<dbReference type="SMART" id="SM00409">
    <property type="entry name" value="IG"/>
    <property type="match status" value="2"/>
</dbReference>
<dbReference type="PANTHER" id="PTHR15317:SF1">
    <property type="entry name" value="T-CELL SURFACE PROTEIN TACTILE"/>
    <property type="match status" value="1"/>
</dbReference>
<feature type="domain" description="Ig-like" evidence="3">
    <location>
        <begin position="138"/>
        <end position="231"/>
    </location>
</feature>
<keyword evidence="2" id="KW-0472">Membrane</keyword>